<evidence type="ECO:0000256" key="1">
    <source>
        <dbReference type="ARBA" id="ARBA00022729"/>
    </source>
</evidence>
<organism evidence="4 5">
    <name type="scientific">Mesoterricola silvestris</name>
    <dbReference type="NCBI Taxonomy" id="2927979"/>
    <lineage>
        <taxon>Bacteria</taxon>
        <taxon>Pseudomonadati</taxon>
        <taxon>Acidobacteriota</taxon>
        <taxon>Holophagae</taxon>
        <taxon>Holophagales</taxon>
        <taxon>Holophagaceae</taxon>
        <taxon>Mesoterricola</taxon>
    </lineage>
</organism>
<feature type="domain" description="M23ase beta-sheet core" evidence="3">
    <location>
        <begin position="282"/>
        <end position="374"/>
    </location>
</feature>
<dbReference type="SUPFAM" id="SSF51261">
    <property type="entry name" value="Duplicated hybrid motif"/>
    <property type="match status" value="1"/>
</dbReference>
<dbReference type="Gene3D" id="2.70.70.10">
    <property type="entry name" value="Glucose Permease (Domain IIA)"/>
    <property type="match status" value="1"/>
</dbReference>
<evidence type="ECO:0000313" key="4">
    <source>
        <dbReference type="EMBL" id="BDU70998.1"/>
    </source>
</evidence>
<dbReference type="EMBL" id="AP027080">
    <property type="protein sequence ID" value="BDU70998.1"/>
    <property type="molecule type" value="Genomic_DNA"/>
</dbReference>
<dbReference type="InterPro" id="IPR011055">
    <property type="entry name" value="Dup_hybrid_motif"/>
</dbReference>
<dbReference type="InterPro" id="IPR016047">
    <property type="entry name" value="M23ase_b-sheet_dom"/>
</dbReference>
<proteinExistence type="predicted"/>
<evidence type="ECO:0000313" key="5">
    <source>
        <dbReference type="Proteomes" id="UP001238179"/>
    </source>
</evidence>
<keyword evidence="1" id="KW-0732">Signal</keyword>
<evidence type="ECO:0000256" key="2">
    <source>
        <dbReference type="SAM" id="Coils"/>
    </source>
</evidence>
<protein>
    <submittedName>
        <fullName evidence="4">Peptidase M23</fullName>
    </submittedName>
</protein>
<keyword evidence="2" id="KW-0175">Coiled coil</keyword>
<name>A0AA48H315_9BACT</name>
<dbReference type="KEGG" id="msil:METEAL_01720"/>
<dbReference type="CDD" id="cd12797">
    <property type="entry name" value="M23_peptidase"/>
    <property type="match status" value="1"/>
</dbReference>
<feature type="coiled-coil region" evidence="2">
    <location>
        <begin position="158"/>
        <end position="192"/>
    </location>
</feature>
<dbReference type="Pfam" id="PF01551">
    <property type="entry name" value="Peptidase_M23"/>
    <property type="match status" value="1"/>
</dbReference>
<keyword evidence="5" id="KW-1185">Reference proteome</keyword>
<accession>A0AA48H315</accession>
<dbReference type="RefSeq" id="WP_316413895.1">
    <property type="nucleotide sequence ID" value="NZ_AP027080.1"/>
</dbReference>
<feature type="coiled-coil region" evidence="2">
    <location>
        <begin position="60"/>
        <end position="101"/>
    </location>
</feature>
<dbReference type="AlphaFoldDB" id="A0AA48H315"/>
<dbReference type="Proteomes" id="UP001238179">
    <property type="component" value="Chromosome"/>
</dbReference>
<evidence type="ECO:0000259" key="3">
    <source>
        <dbReference type="Pfam" id="PF01551"/>
    </source>
</evidence>
<dbReference type="PANTHER" id="PTHR21666:SF289">
    <property type="entry name" value="L-ALA--D-GLU ENDOPEPTIDASE"/>
    <property type="match status" value="1"/>
</dbReference>
<dbReference type="Gene3D" id="6.10.250.3150">
    <property type="match status" value="1"/>
</dbReference>
<dbReference type="PANTHER" id="PTHR21666">
    <property type="entry name" value="PEPTIDASE-RELATED"/>
    <property type="match status" value="1"/>
</dbReference>
<reference evidence="5" key="1">
    <citation type="journal article" date="2023" name="Int. J. Syst. Evol. Microbiol.">
        <title>Mesoterricola silvestris gen. nov., sp. nov., Mesoterricola sediminis sp. nov., Geothrix oryzae sp. nov., Geothrix edaphica sp. nov., Geothrix rubra sp. nov., and Geothrix limicola sp. nov., six novel members of Acidobacteriota isolated from soils.</title>
        <authorList>
            <person name="Itoh H."/>
            <person name="Sugisawa Y."/>
            <person name="Mise K."/>
            <person name="Xu Z."/>
            <person name="Kuniyasu M."/>
            <person name="Ushijima N."/>
            <person name="Kawano K."/>
            <person name="Kobayashi E."/>
            <person name="Shiratori Y."/>
            <person name="Masuda Y."/>
            <person name="Senoo K."/>
        </authorList>
    </citation>
    <scope>NUCLEOTIDE SEQUENCE [LARGE SCALE GENOMIC DNA]</scope>
    <source>
        <strain evidence="5">W79</strain>
    </source>
</reference>
<dbReference type="InterPro" id="IPR050570">
    <property type="entry name" value="Cell_wall_metabolism_enzyme"/>
</dbReference>
<dbReference type="GO" id="GO:0004222">
    <property type="term" value="F:metalloendopeptidase activity"/>
    <property type="evidence" value="ECO:0007669"/>
    <property type="project" value="TreeGrafter"/>
</dbReference>
<sequence>MRRALALVLGAALAAQEPLPPPQDLSQVKGRLGEIKAALTAVDQQIAALKKRRKGVLVELQAISLQADRVRAQAEQARLKRDQAQMEVQSISRKKEEISLEIRQRRNELRKEIRWMQALGPLGDLGLFASFATFQQYIVQGRYLAYLRNQERIRLDRIQQLQTDLARREGEIQEAMKRLTREEEEAVRFQASLTLNEEHLGSFLEGLRTDETRQKAVQAELAEEALQLERMLTQLLGKPRADAFETPVAFAGLRGELPQPTPGTLAQGFGEHLHPKFHTRTMQSGLLISASAGAQVNAVADGKVVFADIYQSFGPMVILDHGGGYFSLYTHLRGISAGKGQILKQGETLGTVGVTVDGPRLGFEIRHLTQPQDPNKWLRQHYR</sequence>
<gene>
    <name evidence="4" type="ORF">METEAL_01720</name>
</gene>